<feature type="non-terminal residue" evidence="1">
    <location>
        <position position="1"/>
    </location>
</feature>
<organism evidence="1 2">
    <name type="scientific">Mucuna pruriens</name>
    <name type="common">Velvet bean</name>
    <name type="synonym">Dolichos pruriens</name>
    <dbReference type="NCBI Taxonomy" id="157652"/>
    <lineage>
        <taxon>Eukaryota</taxon>
        <taxon>Viridiplantae</taxon>
        <taxon>Streptophyta</taxon>
        <taxon>Embryophyta</taxon>
        <taxon>Tracheophyta</taxon>
        <taxon>Spermatophyta</taxon>
        <taxon>Magnoliopsida</taxon>
        <taxon>eudicotyledons</taxon>
        <taxon>Gunneridae</taxon>
        <taxon>Pentapetalae</taxon>
        <taxon>rosids</taxon>
        <taxon>fabids</taxon>
        <taxon>Fabales</taxon>
        <taxon>Fabaceae</taxon>
        <taxon>Papilionoideae</taxon>
        <taxon>50 kb inversion clade</taxon>
        <taxon>NPAAA clade</taxon>
        <taxon>indigoferoid/millettioid clade</taxon>
        <taxon>Phaseoleae</taxon>
        <taxon>Mucuna</taxon>
    </lineage>
</organism>
<sequence length="77" mass="9371">MEGWRKDLLGRRENGCMKRNPIMNEEGEMTIPLINRDAETYIDWEMKVDQVYKKVKMLTYKFIGDTFVWWNQFCSEI</sequence>
<evidence type="ECO:0000313" key="2">
    <source>
        <dbReference type="Proteomes" id="UP000257109"/>
    </source>
</evidence>
<comment type="caution">
    <text evidence="1">The sequence shown here is derived from an EMBL/GenBank/DDBJ whole genome shotgun (WGS) entry which is preliminary data.</text>
</comment>
<dbReference type="Proteomes" id="UP000257109">
    <property type="component" value="Unassembled WGS sequence"/>
</dbReference>
<dbReference type="EMBL" id="QJKJ01006209">
    <property type="protein sequence ID" value="RDX87529.1"/>
    <property type="molecule type" value="Genomic_DNA"/>
</dbReference>
<accession>A0A371GAI3</accession>
<reference evidence="1" key="1">
    <citation type="submission" date="2018-05" db="EMBL/GenBank/DDBJ databases">
        <title>Draft genome of Mucuna pruriens seed.</title>
        <authorList>
            <person name="Nnadi N.E."/>
            <person name="Vos R."/>
            <person name="Hasami M.H."/>
            <person name="Devisetty U.K."/>
            <person name="Aguiy J.C."/>
        </authorList>
    </citation>
    <scope>NUCLEOTIDE SEQUENCE [LARGE SCALE GENOMIC DNA]</scope>
    <source>
        <strain evidence="1">JCA_2017</strain>
    </source>
</reference>
<dbReference type="OrthoDB" id="1731207at2759"/>
<evidence type="ECO:0008006" key="3">
    <source>
        <dbReference type="Google" id="ProtNLM"/>
    </source>
</evidence>
<name>A0A371GAI3_MUCPR</name>
<keyword evidence="2" id="KW-1185">Reference proteome</keyword>
<evidence type="ECO:0000313" key="1">
    <source>
        <dbReference type="EMBL" id="RDX87529.1"/>
    </source>
</evidence>
<proteinExistence type="predicted"/>
<protein>
    <recommendedName>
        <fullName evidence="3">Retrotransposon gag domain-containing protein</fullName>
    </recommendedName>
</protein>
<gene>
    <name evidence="1" type="ORF">CR513_30994</name>
</gene>
<dbReference type="AlphaFoldDB" id="A0A371GAI3"/>